<dbReference type="Pfam" id="PF02632">
    <property type="entry name" value="BioY"/>
    <property type="match status" value="1"/>
</dbReference>
<comment type="similarity">
    <text evidence="2 8">Belongs to the BioY family.</text>
</comment>
<accession>A0ABN0WXH5</accession>
<comment type="subcellular location">
    <subcellularLocation>
        <location evidence="1 8">Cell membrane</location>
        <topology evidence="1 8">Multi-pass membrane protein</topology>
    </subcellularLocation>
</comment>
<feature type="transmembrane region" description="Helical" evidence="9">
    <location>
        <begin position="114"/>
        <end position="138"/>
    </location>
</feature>
<evidence type="ECO:0000256" key="2">
    <source>
        <dbReference type="ARBA" id="ARBA00010692"/>
    </source>
</evidence>
<feature type="transmembrane region" description="Helical" evidence="9">
    <location>
        <begin position="31"/>
        <end position="48"/>
    </location>
</feature>
<sequence>MRTKDMAQIALFAAIMVVLGFFPLIELPLVPAPLTSQTLGVILAGSIIGARRGGLAILLFVVLVVIGLPVLPGGRGGLGVILGPTGGFVLAYPVGAYVTGLLTERLWKRYNQWTAMLCNFVGGALVLYAIGIPWMAVAAHLSMEKAVTGSVVFLPGDLLKVVIGSLAAVTVRRAYPMITPGTPRSAGDERA</sequence>
<evidence type="ECO:0000256" key="1">
    <source>
        <dbReference type="ARBA" id="ARBA00004651"/>
    </source>
</evidence>
<name>A0ABN0WXH5_9ACTN</name>
<gene>
    <name evidence="10" type="ORF">GCM10010319_27940</name>
</gene>
<keyword evidence="7 8" id="KW-0472">Membrane</keyword>
<evidence type="ECO:0000256" key="8">
    <source>
        <dbReference type="PIRNR" id="PIRNR016661"/>
    </source>
</evidence>
<keyword evidence="5 9" id="KW-0812">Transmembrane</keyword>
<evidence type="ECO:0000256" key="6">
    <source>
        <dbReference type="ARBA" id="ARBA00022989"/>
    </source>
</evidence>
<evidence type="ECO:0000256" key="4">
    <source>
        <dbReference type="ARBA" id="ARBA00022475"/>
    </source>
</evidence>
<keyword evidence="11" id="KW-1185">Reference proteome</keyword>
<dbReference type="Gene3D" id="1.10.1760.20">
    <property type="match status" value="1"/>
</dbReference>
<organism evidence="10 11">
    <name type="scientific">Streptomyces blastmyceticus</name>
    <dbReference type="NCBI Taxonomy" id="68180"/>
    <lineage>
        <taxon>Bacteria</taxon>
        <taxon>Bacillati</taxon>
        <taxon>Actinomycetota</taxon>
        <taxon>Actinomycetes</taxon>
        <taxon>Kitasatosporales</taxon>
        <taxon>Streptomycetaceae</taxon>
        <taxon>Streptomyces</taxon>
    </lineage>
</organism>
<evidence type="ECO:0000256" key="9">
    <source>
        <dbReference type="SAM" id="Phobius"/>
    </source>
</evidence>
<keyword evidence="6 9" id="KW-1133">Transmembrane helix</keyword>
<evidence type="ECO:0000313" key="11">
    <source>
        <dbReference type="Proteomes" id="UP001500063"/>
    </source>
</evidence>
<feature type="transmembrane region" description="Helical" evidence="9">
    <location>
        <begin position="7"/>
        <end position="25"/>
    </location>
</feature>
<feature type="transmembrane region" description="Helical" evidence="9">
    <location>
        <begin position="78"/>
        <end position="102"/>
    </location>
</feature>
<dbReference type="PANTHER" id="PTHR34295">
    <property type="entry name" value="BIOTIN TRANSPORTER BIOY"/>
    <property type="match status" value="1"/>
</dbReference>
<evidence type="ECO:0000313" key="10">
    <source>
        <dbReference type="EMBL" id="GAA0349527.1"/>
    </source>
</evidence>
<evidence type="ECO:0000256" key="3">
    <source>
        <dbReference type="ARBA" id="ARBA00022448"/>
    </source>
</evidence>
<dbReference type="InterPro" id="IPR003784">
    <property type="entry name" value="BioY"/>
</dbReference>
<keyword evidence="4 8" id="KW-1003">Cell membrane</keyword>
<protein>
    <recommendedName>
        <fullName evidence="8">Biotin transporter</fullName>
    </recommendedName>
</protein>
<feature type="transmembrane region" description="Helical" evidence="9">
    <location>
        <begin position="55"/>
        <end position="72"/>
    </location>
</feature>
<evidence type="ECO:0000256" key="5">
    <source>
        <dbReference type="ARBA" id="ARBA00022692"/>
    </source>
</evidence>
<feature type="transmembrane region" description="Helical" evidence="9">
    <location>
        <begin position="158"/>
        <end position="175"/>
    </location>
</feature>
<evidence type="ECO:0000256" key="7">
    <source>
        <dbReference type="ARBA" id="ARBA00023136"/>
    </source>
</evidence>
<reference evidence="10 11" key="1">
    <citation type="journal article" date="2019" name="Int. J. Syst. Evol. Microbiol.">
        <title>The Global Catalogue of Microorganisms (GCM) 10K type strain sequencing project: providing services to taxonomists for standard genome sequencing and annotation.</title>
        <authorList>
            <consortium name="The Broad Institute Genomics Platform"/>
            <consortium name="The Broad Institute Genome Sequencing Center for Infectious Disease"/>
            <person name="Wu L."/>
            <person name="Ma J."/>
        </authorList>
    </citation>
    <scope>NUCLEOTIDE SEQUENCE [LARGE SCALE GENOMIC DNA]</scope>
    <source>
        <strain evidence="10 11">JCM 4565</strain>
    </source>
</reference>
<proteinExistence type="inferred from homology"/>
<dbReference type="Proteomes" id="UP001500063">
    <property type="component" value="Unassembled WGS sequence"/>
</dbReference>
<dbReference type="PANTHER" id="PTHR34295:SF4">
    <property type="entry name" value="BIOTIN TRANSPORTER BIOY-RELATED"/>
    <property type="match status" value="1"/>
</dbReference>
<comment type="caution">
    <text evidence="10">The sequence shown here is derived from an EMBL/GenBank/DDBJ whole genome shotgun (WGS) entry which is preliminary data.</text>
</comment>
<dbReference type="PIRSF" id="PIRSF016661">
    <property type="entry name" value="BioY"/>
    <property type="match status" value="1"/>
</dbReference>
<dbReference type="EMBL" id="BAAABW010000015">
    <property type="protein sequence ID" value="GAA0349527.1"/>
    <property type="molecule type" value="Genomic_DNA"/>
</dbReference>
<keyword evidence="3 8" id="KW-0813">Transport</keyword>